<dbReference type="GO" id="GO:0031623">
    <property type="term" value="P:receptor internalization"/>
    <property type="evidence" value="ECO:0007669"/>
    <property type="project" value="TreeGrafter"/>
</dbReference>
<dbReference type="CDD" id="cd01256">
    <property type="entry name" value="PH_dynamin"/>
    <property type="match status" value="1"/>
</dbReference>
<dbReference type="GO" id="GO:0016185">
    <property type="term" value="P:synaptic vesicle budding from presynaptic endocytic zone membrane"/>
    <property type="evidence" value="ECO:0007669"/>
    <property type="project" value="TreeGrafter"/>
</dbReference>
<reference evidence="11 12" key="2">
    <citation type="submission" date="2018-11" db="EMBL/GenBank/DDBJ databases">
        <authorList>
            <consortium name="Pathogen Informatics"/>
        </authorList>
    </citation>
    <scope>NUCLEOTIDE SEQUENCE [LARGE SCALE GENOMIC DNA]</scope>
</reference>
<proteinExistence type="predicted"/>
<dbReference type="InterPro" id="IPR003130">
    <property type="entry name" value="GED"/>
</dbReference>
<keyword evidence="4" id="KW-0547">Nucleotide-binding</keyword>
<dbReference type="GO" id="GO:0005886">
    <property type="term" value="C:plasma membrane"/>
    <property type="evidence" value="ECO:0007669"/>
    <property type="project" value="TreeGrafter"/>
</dbReference>
<evidence type="ECO:0000256" key="5">
    <source>
        <dbReference type="ARBA" id="ARBA00022801"/>
    </source>
</evidence>
<comment type="subcellular location">
    <subcellularLocation>
        <location evidence="1">Cytoplasm</location>
        <location evidence="1">Cytoskeleton</location>
    </subcellularLocation>
</comment>
<dbReference type="GO" id="GO:0005737">
    <property type="term" value="C:cytoplasm"/>
    <property type="evidence" value="ECO:0007669"/>
    <property type="project" value="TreeGrafter"/>
</dbReference>
<evidence type="ECO:0000313" key="12">
    <source>
        <dbReference type="Proteomes" id="UP000271162"/>
    </source>
</evidence>
<dbReference type="InterPro" id="IPR000375">
    <property type="entry name" value="Dynamin_stalk"/>
</dbReference>
<protein>
    <recommendedName>
        <fullName evidence="2">dynamin GTPase</fullName>
        <ecNumber evidence="2">3.6.5.5</ecNumber>
    </recommendedName>
</protein>
<dbReference type="GO" id="GO:0005525">
    <property type="term" value="F:GTP binding"/>
    <property type="evidence" value="ECO:0007669"/>
    <property type="project" value="UniProtKB-KW"/>
</dbReference>
<dbReference type="Proteomes" id="UP000271162">
    <property type="component" value="Unassembled WGS sequence"/>
</dbReference>
<evidence type="ECO:0000256" key="4">
    <source>
        <dbReference type="ARBA" id="ARBA00022741"/>
    </source>
</evidence>
<dbReference type="PANTHER" id="PTHR11566">
    <property type="entry name" value="DYNAMIN"/>
    <property type="match status" value="1"/>
</dbReference>
<evidence type="ECO:0000256" key="1">
    <source>
        <dbReference type="ARBA" id="ARBA00004245"/>
    </source>
</evidence>
<feature type="domain" description="PH" evidence="9">
    <location>
        <begin position="250"/>
        <end position="355"/>
    </location>
</feature>
<evidence type="ECO:0000256" key="3">
    <source>
        <dbReference type="ARBA" id="ARBA00022490"/>
    </source>
</evidence>
<dbReference type="Pfam" id="PF01031">
    <property type="entry name" value="Dynamin_M"/>
    <property type="match status" value="1"/>
</dbReference>
<evidence type="ECO:0000256" key="6">
    <source>
        <dbReference type="ARBA" id="ARBA00023134"/>
    </source>
</evidence>
<keyword evidence="12" id="KW-1185">Reference proteome</keyword>
<dbReference type="WBParaSite" id="NBR_0001742301-mRNA-1">
    <property type="protein sequence ID" value="NBR_0001742301-mRNA-1"/>
    <property type="gene ID" value="NBR_0001742301"/>
</dbReference>
<organism evidence="13">
    <name type="scientific">Nippostrongylus brasiliensis</name>
    <name type="common">Rat hookworm</name>
    <dbReference type="NCBI Taxonomy" id="27835"/>
    <lineage>
        <taxon>Eukaryota</taxon>
        <taxon>Metazoa</taxon>
        <taxon>Ecdysozoa</taxon>
        <taxon>Nematoda</taxon>
        <taxon>Chromadorea</taxon>
        <taxon>Rhabditida</taxon>
        <taxon>Rhabditina</taxon>
        <taxon>Rhabditomorpha</taxon>
        <taxon>Strongyloidea</taxon>
        <taxon>Heligmosomidae</taxon>
        <taxon>Nippostrongylus</taxon>
    </lineage>
</organism>
<feature type="region of interest" description="Disordered" evidence="8">
    <location>
        <begin position="545"/>
        <end position="621"/>
    </location>
</feature>
<evidence type="ECO:0000259" key="10">
    <source>
        <dbReference type="PROSITE" id="PS51388"/>
    </source>
</evidence>
<dbReference type="GO" id="GO:0098793">
    <property type="term" value="C:presynapse"/>
    <property type="evidence" value="ECO:0007669"/>
    <property type="project" value="GOC"/>
</dbReference>
<reference evidence="13" key="1">
    <citation type="submission" date="2017-02" db="UniProtKB">
        <authorList>
            <consortium name="WormBaseParasite"/>
        </authorList>
    </citation>
    <scope>IDENTIFICATION</scope>
</reference>
<dbReference type="SMART" id="SM00233">
    <property type="entry name" value="PH"/>
    <property type="match status" value="1"/>
</dbReference>
<dbReference type="PROSITE" id="PS50003">
    <property type="entry name" value="PH_DOMAIN"/>
    <property type="match status" value="1"/>
</dbReference>
<dbReference type="Gene3D" id="1.20.120.1240">
    <property type="entry name" value="Dynamin, middle domain"/>
    <property type="match status" value="2"/>
</dbReference>
<name>A0A0N4YK75_NIPBR</name>
<evidence type="ECO:0000256" key="2">
    <source>
        <dbReference type="ARBA" id="ARBA00011980"/>
    </source>
</evidence>
<keyword evidence="5" id="KW-0378">Hydrolase</keyword>
<dbReference type="OMA" id="YPERVGX"/>
<feature type="domain" description="GED" evidence="10">
    <location>
        <begin position="455"/>
        <end position="546"/>
    </location>
</feature>
<dbReference type="FunFam" id="2.30.29.30:FF:000586">
    <property type="entry name" value="Dynamin"/>
    <property type="match status" value="1"/>
</dbReference>
<dbReference type="GO" id="GO:0008017">
    <property type="term" value="F:microtubule binding"/>
    <property type="evidence" value="ECO:0007669"/>
    <property type="project" value="TreeGrafter"/>
</dbReference>
<dbReference type="InterPro" id="IPR001849">
    <property type="entry name" value="PH_domain"/>
</dbReference>
<evidence type="ECO:0000313" key="13">
    <source>
        <dbReference type="WBParaSite" id="NBR_0001742301-mRNA-1"/>
    </source>
</evidence>
<dbReference type="Gene3D" id="2.30.29.30">
    <property type="entry name" value="Pleckstrin-homology domain (PH domain)/Phosphotyrosine-binding domain (PTB)"/>
    <property type="match status" value="1"/>
</dbReference>
<dbReference type="Pfam" id="PF02212">
    <property type="entry name" value="GED"/>
    <property type="match status" value="1"/>
</dbReference>
<evidence type="ECO:0000256" key="7">
    <source>
        <dbReference type="ARBA" id="ARBA00023212"/>
    </source>
</evidence>
<dbReference type="InterPro" id="IPR011993">
    <property type="entry name" value="PH-like_dom_sf"/>
</dbReference>
<dbReference type="GO" id="GO:0005874">
    <property type="term" value="C:microtubule"/>
    <property type="evidence" value="ECO:0007669"/>
    <property type="project" value="TreeGrafter"/>
</dbReference>
<sequence length="621" mass="70681">PYKVFFGIHFVFFCSETSYYSRDTLPTLRDSLQKKLFALEKDVAEYKNFQPNDPGRKTKALLQMVQQFTVDIERSIEGSSAKLVSTNELSGGARINRLFHERFPFEIVKMEIDEKEMRKEIQFAIRNIHGIRVGLFTPDMAFEAIAKKQIARLKEPSLKCVDLVVNELANVIRQCAECLTRYPRLRDEIERIVVTRVREKEQYAKNQISLIVDYELAYMNTNHEDFIGFSNAEAKAAQGQPSSKKNLGVQVIRKGWLSINNISFIKGSKDCWFVLMSDSLSWFKDDEEKEKKYMLPLDGIKLRDIESGFMSRQHKFALFYPDGKNIYKDYKQLELGCNNLDEVDAWKASFLRAGVYPEKQKAPEDEVVLRYGGCFLCRVGSHVVHWRPLLENVFRNIYKDYKQLELGCNNLDEVDAWKASFLRAGVYPEKQKAPEDENNVEVEETSMDPQLERQVETIRNLVDSYMRIITKTIKDLVPKAIMHLIVSQVTQFMHDELLAHIYQCGDTESLMEESQVEAQKREEMLRMYHACKEALRIISEVNMSTLGDTPPPLPPSDYRPMPSGPSPVPRPAPAPPGGRHAPMPPRPGPGGPGGPPGPPGHRGPPGPPPGSGGYPPPLIPT</sequence>
<dbReference type="InterPro" id="IPR020850">
    <property type="entry name" value="GED_dom"/>
</dbReference>
<dbReference type="AlphaFoldDB" id="A0A0N4YK75"/>
<evidence type="ECO:0000256" key="8">
    <source>
        <dbReference type="SAM" id="MobiDB-lite"/>
    </source>
</evidence>
<dbReference type="Pfam" id="PF00169">
    <property type="entry name" value="PH"/>
    <property type="match status" value="1"/>
</dbReference>
<feature type="compositionally biased region" description="Pro residues" evidence="8">
    <location>
        <begin position="549"/>
        <end position="621"/>
    </location>
</feature>
<gene>
    <name evidence="11" type="ORF">NBR_LOCUS17424</name>
</gene>
<keyword evidence="3" id="KW-0963">Cytoplasm</keyword>
<dbReference type="FunFam" id="1.20.120.1240:FF:000008">
    <property type="entry name" value="dynamin-3 isoform X1"/>
    <property type="match status" value="1"/>
</dbReference>
<dbReference type="PANTHER" id="PTHR11566:SF212">
    <property type="entry name" value="DYNAMIN"/>
    <property type="match status" value="1"/>
</dbReference>
<dbReference type="SMART" id="SM00302">
    <property type="entry name" value="GED"/>
    <property type="match status" value="1"/>
</dbReference>
<dbReference type="PROSITE" id="PS51388">
    <property type="entry name" value="GED"/>
    <property type="match status" value="1"/>
</dbReference>
<keyword evidence="6" id="KW-0342">GTP-binding</keyword>
<dbReference type="SUPFAM" id="SSF50729">
    <property type="entry name" value="PH domain-like"/>
    <property type="match status" value="1"/>
</dbReference>
<dbReference type="GO" id="GO:0003924">
    <property type="term" value="F:GTPase activity"/>
    <property type="evidence" value="ECO:0007669"/>
    <property type="project" value="InterPro"/>
</dbReference>
<dbReference type="STRING" id="27835.A0A0N4YK75"/>
<dbReference type="EMBL" id="UYSL01022757">
    <property type="protein sequence ID" value="VDL81074.1"/>
    <property type="molecule type" value="Genomic_DNA"/>
</dbReference>
<keyword evidence="7" id="KW-0206">Cytoskeleton</keyword>
<evidence type="ECO:0000313" key="11">
    <source>
        <dbReference type="EMBL" id="VDL81074.1"/>
    </source>
</evidence>
<evidence type="ECO:0000259" key="9">
    <source>
        <dbReference type="PROSITE" id="PS50003"/>
    </source>
</evidence>
<dbReference type="EC" id="3.6.5.5" evidence="2"/>
<dbReference type="InterPro" id="IPR022812">
    <property type="entry name" value="Dynamin"/>
</dbReference>
<accession>A0A0N4YK75</accession>